<organism evidence="2 3">
    <name type="scientific">Popillia japonica</name>
    <name type="common">Japanese beetle</name>
    <dbReference type="NCBI Taxonomy" id="7064"/>
    <lineage>
        <taxon>Eukaryota</taxon>
        <taxon>Metazoa</taxon>
        <taxon>Ecdysozoa</taxon>
        <taxon>Arthropoda</taxon>
        <taxon>Hexapoda</taxon>
        <taxon>Insecta</taxon>
        <taxon>Pterygota</taxon>
        <taxon>Neoptera</taxon>
        <taxon>Endopterygota</taxon>
        <taxon>Coleoptera</taxon>
        <taxon>Polyphaga</taxon>
        <taxon>Scarabaeiformia</taxon>
        <taxon>Scarabaeidae</taxon>
        <taxon>Rutelinae</taxon>
        <taxon>Popillia</taxon>
    </lineage>
</organism>
<protein>
    <submittedName>
        <fullName evidence="2">DM4/DM12 family</fullName>
    </submittedName>
</protein>
<evidence type="ECO:0000313" key="3">
    <source>
        <dbReference type="Proteomes" id="UP001458880"/>
    </source>
</evidence>
<reference evidence="2 3" key="1">
    <citation type="journal article" date="2024" name="BMC Genomics">
        <title>De novo assembly and annotation of Popillia japonica's genome with initial clues to its potential as an invasive pest.</title>
        <authorList>
            <person name="Cucini C."/>
            <person name="Boschi S."/>
            <person name="Funari R."/>
            <person name="Cardaioli E."/>
            <person name="Iannotti N."/>
            <person name="Marturano G."/>
            <person name="Paoli F."/>
            <person name="Bruttini M."/>
            <person name="Carapelli A."/>
            <person name="Frati F."/>
            <person name="Nardi F."/>
        </authorList>
    </citation>
    <scope>NUCLEOTIDE SEQUENCE [LARGE SCALE GENOMIC DNA]</scope>
    <source>
        <strain evidence="2">DMR45628</strain>
    </source>
</reference>
<keyword evidence="1" id="KW-1133">Transmembrane helix</keyword>
<accession>A0AAW1NCC2</accession>
<dbReference type="PANTHER" id="PTHR21398:SF21">
    <property type="entry name" value="AGAP004005-PA"/>
    <property type="match status" value="1"/>
</dbReference>
<evidence type="ECO:0000313" key="2">
    <source>
        <dbReference type="EMBL" id="KAK9754953.1"/>
    </source>
</evidence>
<gene>
    <name evidence="2" type="ORF">QE152_g821</name>
</gene>
<comment type="caution">
    <text evidence="2">The sequence shown here is derived from an EMBL/GenBank/DDBJ whole genome shotgun (WGS) entry which is preliminary data.</text>
</comment>
<dbReference type="InterPro" id="IPR006631">
    <property type="entry name" value="DM4_12"/>
</dbReference>
<sequence>MLYWEYYLQFLVVYIVLFGNYIICDKLSSPGKVRVERALVYPNRTVVQYIMGAGMPVDLQDETVAVGHILKVSYLVPSNASAYTRPSIVTYRKRRSITRWNVYEIFSKAADFYGLGGKSCLLRTICEIADVPIDRSTGLLAELLHVFFTPTTTTEPILTHADNEYYAAHQIGKEISGRCKFFFPECKINVADLFSKYL</sequence>
<keyword evidence="1" id="KW-0472">Membrane</keyword>
<keyword evidence="1" id="KW-0812">Transmembrane</keyword>
<dbReference type="SMART" id="SM00718">
    <property type="entry name" value="DM4_12"/>
    <property type="match status" value="1"/>
</dbReference>
<evidence type="ECO:0000256" key="1">
    <source>
        <dbReference type="SAM" id="Phobius"/>
    </source>
</evidence>
<feature type="transmembrane region" description="Helical" evidence="1">
    <location>
        <begin position="6"/>
        <end position="24"/>
    </location>
</feature>
<dbReference type="EMBL" id="JASPKY010000004">
    <property type="protein sequence ID" value="KAK9754953.1"/>
    <property type="molecule type" value="Genomic_DNA"/>
</dbReference>
<dbReference type="AlphaFoldDB" id="A0AAW1NCC2"/>
<proteinExistence type="predicted"/>
<name>A0AAW1NCC2_POPJA</name>
<dbReference type="Pfam" id="PF07841">
    <property type="entry name" value="DM4_12"/>
    <property type="match status" value="1"/>
</dbReference>
<keyword evidence="3" id="KW-1185">Reference proteome</keyword>
<dbReference type="Proteomes" id="UP001458880">
    <property type="component" value="Unassembled WGS sequence"/>
</dbReference>
<dbReference type="PANTHER" id="PTHR21398">
    <property type="entry name" value="AGAP007094-PA"/>
    <property type="match status" value="1"/>
</dbReference>